<dbReference type="GO" id="GO:0044281">
    <property type="term" value="P:small molecule metabolic process"/>
    <property type="evidence" value="ECO:0007669"/>
    <property type="project" value="UniProtKB-ARBA"/>
</dbReference>
<evidence type="ECO:0000256" key="1">
    <source>
        <dbReference type="ARBA" id="ARBA00022723"/>
    </source>
</evidence>
<feature type="domain" description="4Fe-4S ferredoxin-type" evidence="3">
    <location>
        <begin position="629"/>
        <end position="660"/>
    </location>
</feature>
<dbReference type="PANTHER" id="PTHR43710">
    <property type="entry name" value="2-HYDROXYACYL-COA LYASE"/>
    <property type="match status" value="1"/>
</dbReference>
<dbReference type="GO" id="GO:0046872">
    <property type="term" value="F:metal ion binding"/>
    <property type="evidence" value="ECO:0007669"/>
    <property type="project" value="UniProtKB-KW"/>
</dbReference>
<organism evidence="4 5">
    <name type="scientific">Azoarcus indigens</name>
    <dbReference type="NCBI Taxonomy" id="29545"/>
    <lineage>
        <taxon>Bacteria</taxon>
        <taxon>Pseudomonadati</taxon>
        <taxon>Pseudomonadota</taxon>
        <taxon>Betaproteobacteria</taxon>
        <taxon>Rhodocyclales</taxon>
        <taxon>Zoogloeaceae</taxon>
        <taxon>Azoarcus</taxon>
    </lineage>
</organism>
<dbReference type="EMBL" id="SNVV01000008">
    <property type="protein sequence ID" value="TDN50772.1"/>
    <property type="molecule type" value="Genomic_DNA"/>
</dbReference>
<protein>
    <submittedName>
        <fullName evidence="4">Indolepyruvate ferredoxin oxidoreductase alpha subunit</fullName>
    </submittedName>
</protein>
<keyword evidence="5" id="KW-1185">Reference proteome</keyword>
<evidence type="ECO:0000256" key="2">
    <source>
        <dbReference type="ARBA" id="ARBA00023002"/>
    </source>
</evidence>
<dbReference type="InterPro" id="IPR029061">
    <property type="entry name" value="THDP-binding"/>
</dbReference>
<dbReference type="SUPFAM" id="SSF54862">
    <property type="entry name" value="4Fe-4S ferredoxins"/>
    <property type="match status" value="1"/>
</dbReference>
<dbReference type="GO" id="GO:0016491">
    <property type="term" value="F:oxidoreductase activity"/>
    <property type="evidence" value="ECO:0007669"/>
    <property type="project" value="UniProtKB-KW"/>
</dbReference>
<dbReference type="OrthoDB" id="9804603at2"/>
<dbReference type="Proteomes" id="UP000295129">
    <property type="component" value="Unassembled WGS sequence"/>
</dbReference>
<evidence type="ECO:0000259" key="3">
    <source>
        <dbReference type="PROSITE" id="PS51379"/>
    </source>
</evidence>
<sequence length="735" mass="77910">MERSFAAEVAKLTLGEGEVFHGEGILAVTKALLQSGVSYIGGYQGAPVSHLIDVLGDAREVLDDLGIYFENSASEAGAAAMLGASINYPLRGAVTWKSTVGTNVASDALSNLASAGVKGGAVVILGEDYGEGSSIIQERTHAFAMKSQMWLLDPRPNLPSIVAAVERSFDLSEASSTPVLLQLRIRACHVHGSFTCSDNRPPRYSRRQALEKAEFDYGRICLPPSIHAQERHKVEERWPAAQRFIREAGLNERFDGQGEGAEGARGLGIIVQGGLYNGMIRALQQLGLADAFGRSPLPIYVLNVVYPLVPDEVADFCRDKQAVLLVEEGQPKYIEEALAAILRKAGLATELDGGEAFARAGEYNGEVLLKGMAAFFARHPVAAAPAAQAPLAQAVAERVEDASRLGRLRAQAAAALGAPVPARPPGFCVGCPERPVFAALKLLQARTGPLHVSADIGCHTFGTLPPFNIGSTVLGYGLGLASSSGVAPMMDTRVVSIMGDGGFWHNGFTSGVVNAVYNRHDSVLVILKNGYTSATGTQAIPSSVREADGGKEAALDIEAALRGVGVSWVRKVPSYEVGTMLRTLEEAVSTLEGGLKVVIADGECQLERQRKLKPLNARRLQAGQRVQRTRFAVDDGVCTGDHACVRLSGCPSLTIKPNPNPLRIDPVATVNQGCVGCGLCGAAAHAGTLCPSFYKVDIVANPRWWERALYRLRQAAIGVLAGRARPLSQPAGAFQ</sequence>
<reference evidence="4 5" key="1">
    <citation type="submission" date="2019-03" db="EMBL/GenBank/DDBJ databases">
        <title>Genomic Encyclopedia of Type Strains, Phase IV (KMG-IV): sequencing the most valuable type-strain genomes for metagenomic binning, comparative biology and taxonomic classification.</title>
        <authorList>
            <person name="Goeker M."/>
        </authorList>
    </citation>
    <scope>NUCLEOTIDE SEQUENCE [LARGE SCALE GENOMIC DNA]</scope>
    <source>
        <strain evidence="4 5">DSM 12121</strain>
    </source>
</reference>
<dbReference type="SUPFAM" id="SSF52518">
    <property type="entry name" value="Thiamin diphosphate-binding fold (THDP-binding)"/>
    <property type="match status" value="2"/>
</dbReference>
<proteinExistence type="predicted"/>
<keyword evidence="1" id="KW-0479">Metal-binding</keyword>
<dbReference type="CDD" id="cd02008">
    <property type="entry name" value="TPP_IOR_alpha"/>
    <property type="match status" value="1"/>
</dbReference>
<dbReference type="InterPro" id="IPR002880">
    <property type="entry name" value="Pyrv_Fd/Flavodoxin_OxRdtase_N"/>
</dbReference>
<dbReference type="PANTHER" id="PTHR43710:SF5">
    <property type="entry name" value="INDOLEPYRUVATE FERREDOXIN OXIDOREDUCTASE ALPHA SUBUNIT"/>
    <property type="match status" value="1"/>
</dbReference>
<dbReference type="AlphaFoldDB" id="A0A4V3BMN0"/>
<dbReference type="PROSITE" id="PS51379">
    <property type="entry name" value="4FE4S_FER_2"/>
    <property type="match status" value="1"/>
</dbReference>
<dbReference type="GO" id="GO:0030976">
    <property type="term" value="F:thiamine pyrophosphate binding"/>
    <property type="evidence" value="ECO:0007669"/>
    <property type="project" value="InterPro"/>
</dbReference>
<evidence type="ECO:0000313" key="5">
    <source>
        <dbReference type="Proteomes" id="UP000295129"/>
    </source>
</evidence>
<dbReference type="CDD" id="cd07034">
    <property type="entry name" value="TPP_PYR_PFOR_IOR-alpha_like"/>
    <property type="match status" value="1"/>
</dbReference>
<dbReference type="InterPro" id="IPR045025">
    <property type="entry name" value="HACL1-like"/>
</dbReference>
<dbReference type="Pfam" id="PF02775">
    <property type="entry name" value="TPP_enzyme_C"/>
    <property type="match status" value="1"/>
</dbReference>
<dbReference type="Gene3D" id="3.40.50.970">
    <property type="match status" value="2"/>
</dbReference>
<accession>A0A4V3BMN0</accession>
<name>A0A4V3BMN0_9RHOO</name>
<dbReference type="RefSeq" id="WP_133591124.1">
    <property type="nucleotide sequence ID" value="NZ_SNVV01000008.1"/>
</dbReference>
<dbReference type="InterPro" id="IPR017896">
    <property type="entry name" value="4Fe4S_Fe-S-bd"/>
</dbReference>
<gene>
    <name evidence="4" type="ORF">C7389_10815</name>
</gene>
<keyword evidence="4" id="KW-0670">Pyruvate</keyword>
<evidence type="ECO:0000313" key="4">
    <source>
        <dbReference type="EMBL" id="TDN50772.1"/>
    </source>
</evidence>
<dbReference type="InterPro" id="IPR011766">
    <property type="entry name" value="TPP_enzyme_TPP-bd"/>
</dbReference>
<comment type="caution">
    <text evidence="4">The sequence shown here is derived from an EMBL/GenBank/DDBJ whole genome shotgun (WGS) entry which is preliminary data.</text>
</comment>
<keyword evidence="2" id="KW-0560">Oxidoreductase</keyword>